<evidence type="ECO:0000259" key="11">
    <source>
        <dbReference type="SMART" id="SM00499"/>
    </source>
</evidence>
<dbReference type="AlphaFoldDB" id="A0A7N0T3I5"/>
<accession>A0A7N0T3I5</accession>
<keyword evidence="4" id="KW-0336">GPI-anchor</keyword>
<reference evidence="12" key="1">
    <citation type="submission" date="2021-01" db="UniProtKB">
        <authorList>
            <consortium name="EnsemblPlants"/>
        </authorList>
    </citation>
    <scope>IDENTIFICATION</scope>
</reference>
<dbReference type="InterPro" id="IPR043325">
    <property type="entry name" value="LTSS"/>
</dbReference>
<proteinExistence type="inferred from homology"/>
<evidence type="ECO:0000256" key="7">
    <source>
        <dbReference type="ARBA" id="ARBA00023180"/>
    </source>
</evidence>
<name>A0A7N0T3I5_KALFE</name>
<comment type="similarity">
    <text evidence="2">Belongs to the plant LTP family.</text>
</comment>
<evidence type="ECO:0000313" key="13">
    <source>
        <dbReference type="Proteomes" id="UP000594263"/>
    </source>
</evidence>
<evidence type="ECO:0000256" key="8">
    <source>
        <dbReference type="ARBA" id="ARBA00023288"/>
    </source>
</evidence>
<dbReference type="Proteomes" id="UP000594263">
    <property type="component" value="Unplaced"/>
</dbReference>
<evidence type="ECO:0000256" key="3">
    <source>
        <dbReference type="ARBA" id="ARBA00022475"/>
    </source>
</evidence>
<dbReference type="SUPFAM" id="SSF47699">
    <property type="entry name" value="Bifunctional inhibitor/lipid-transfer protein/seed storage 2S albumin"/>
    <property type="match status" value="1"/>
</dbReference>
<dbReference type="InterPro" id="IPR036312">
    <property type="entry name" value="Bifun_inhib/LTP/seed_sf"/>
</dbReference>
<feature type="compositionally biased region" description="Low complexity" evidence="9">
    <location>
        <begin position="137"/>
        <end position="155"/>
    </location>
</feature>
<feature type="region of interest" description="Disordered" evidence="9">
    <location>
        <begin position="124"/>
        <end position="167"/>
    </location>
</feature>
<evidence type="ECO:0000256" key="10">
    <source>
        <dbReference type="SAM" id="SignalP"/>
    </source>
</evidence>
<dbReference type="GO" id="GO:0098552">
    <property type="term" value="C:side of membrane"/>
    <property type="evidence" value="ECO:0007669"/>
    <property type="project" value="UniProtKB-KW"/>
</dbReference>
<dbReference type="OMA" id="CTTSMIN"/>
<dbReference type="CDD" id="cd00010">
    <property type="entry name" value="AAI_LTSS"/>
    <property type="match status" value="1"/>
</dbReference>
<keyword evidence="5 10" id="KW-0732">Signal</keyword>
<dbReference type="SMART" id="SM00499">
    <property type="entry name" value="AAI"/>
    <property type="match status" value="1"/>
</dbReference>
<keyword evidence="3" id="KW-1003">Cell membrane</keyword>
<sequence>MNLKISYPFLHLILLSLPVITSVTGHIDTPCQHLVVHNFTPCFNLVTGSSANGSSPTAECCSELNKLSRSDIDCACLLLIGTIPARLTFLRSLQVVLPRSCNVSGVPLQCKGYGAPLPAPGPGYWSLDQPPPPEAVASSPRGSSAAISPGAAPTPVAETPGPAAGHRIQPVLNPASDAYPSSKAAIYMLWCLIAIVAGLTGC</sequence>
<dbReference type="Gene3D" id="1.10.110.10">
    <property type="entry name" value="Plant lipid-transfer and hydrophobic proteins"/>
    <property type="match status" value="1"/>
</dbReference>
<feature type="domain" description="Bifunctional inhibitor/plant lipid transfer protein/seed storage helical" evidence="11">
    <location>
        <begin position="31"/>
        <end position="110"/>
    </location>
</feature>
<dbReference type="InterPro" id="IPR016140">
    <property type="entry name" value="Bifunc_inhib/LTP/seed_store"/>
</dbReference>
<organism evidence="12 13">
    <name type="scientific">Kalanchoe fedtschenkoi</name>
    <name type="common">Lavender scallops</name>
    <name type="synonym">South American air plant</name>
    <dbReference type="NCBI Taxonomy" id="63787"/>
    <lineage>
        <taxon>Eukaryota</taxon>
        <taxon>Viridiplantae</taxon>
        <taxon>Streptophyta</taxon>
        <taxon>Embryophyta</taxon>
        <taxon>Tracheophyta</taxon>
        <taxon>Spermatophyta</taxon>
        <taxon>Magnoliopsida</taxon>
        <taxon>eudicotyledons</taxon>
        <taxon>Gunneridae</taxon>
        <taxon>Pentapetalae</taxon>
        <taxon>Saxifragales</taxon>
        <taxon>Crassulaceae</taxon>
        <taxon>Kalanchoe</taxon>
    </lineage>
</organism>
<evidence type="ECO:0000256" key="9">
    <source>
        <dbReference type="SAM" id="MobiDB-lite"/>
    </source>
</evidence>
<evidence type="ECO:0000256" key="2">
    <source>
        <dbReference type="ARBA" id="ARBA00009748"/>
    </source>
</evidence>
<dbReference type="EnsemblPlants" id="Kaladp0020s0203.1.v1.1">
    <property type="protein sequence ID" value="Kaladp0020s0203.1.v1.1"/>
    <property type="gene ID" value="Kaladp0020s0203.v1.1"/>
</dbReference>
<protein>
    <recommendedName>
        <fullName evidence="11">Bifunctional inhibitor/plant lipid transfer protein/seed storage helical domain-containing protein</fullName>
    </recommendedName>
</protein>
<dbReference type="Gramene" id="Kaladp0020s0203.1.v1.1">
    <property type="protein sequence ID" value="Kaladp0020s0203.1.v1.1"/>
    <property type="gene ID" value="Kaladp0020s0203.v1.1"/>
</dbReference>
<keyword evidence="6" id="KW-1015">Disulfide bond</keyword>
<evidence type="ECO:0000256" key="4">
    <source>
        <dbReference type="ARBA" id="ARBA00022622"/>
    </source>
</evidence>
<evidence type="ECO:0000256" key="6">
    <source>
        <dbReference type="ARBA" id="ARBA00023157"/>
    </source>
</evidence>
<feature type="signal peptide" evidence="10">
    <location>
        <begin position="1"/>
        <end position="25"/>
    </location>
</feature>
<keyword evidence="8" id="KW-0449">Lipoprotein</keyword>
<evidence type="ECO:0000313" key="12">
    <source>
        <dbReference type="EnsemblPlants" id="Kaladp0020s0203.1.v1.1"/>
    </source>
</evidence>
<keyword evidence="7" id="KW-0325">Glycoprotein</keyword>
<evidence type="ECO:0000256" key="1">
    <source>
        <dbReference type="ARBA" id="ARBA00004609"/>
    </source>
</evidence>
<dbReference type="PANTHER" id="PTHR33044">
    <property type="entry name" value="BIFUNCTIONAL INHIBITOR/LIPID-TRANSFER PROTEIN/SEED STORAGE 2S ALBUMIN SUPERFAMILY PROTEIN-RELATED"/>
    <property type="match status" value="1"/>
</dbReference>
<dbReference type="GO" id="GO:0005886">
    <property type="term" value="C:plasma membrane"/>
    <property type="evidence" value="ECO:0007669"/>
    <property type="project" value="UniProtKB-SubCell"/>
</dbReference>
<keyword evidence="4" id="KW-0472">Membrane</keyword>
<dbReference type="Pfam" id="PF14368">
    <property type="entry name" value="LTP_2"/>
    <property type="match status" value="1"/>
</dbReference>
<comment type="subcellular location">
    <subcellularLocation>
        <location evidence="1">Cell membrane</location>
        <topology evidence="1">Lipid-anchor</topology>
        <topology evidence="1">GPI-anchor</topology>
    </subcellularLocation>
</comment>
<keyword evidence="13" id="KW-1185">Reference proteome</keyword>
<feature type="chain" id="PRO_5029902789" description="Bifunctional inhibitor/plant lipid transfer protein/seed storage helical domain-containing protein" evidence="10">
    <location>
        <begin position="26"/>
        <end position="202"/>
    </location>
</feature>
<evidence type="ECO:0000256" key="5">
    <source>
        <dbReference type="ARBA" id="ARBA00022729"/>
    </source>
</evidence>